<evidence type="ECO:0000313" key="1">
    <source>
        <dbReference type="EMBL" id="KAI9904593.1"/>
    </source>
</evidence>
<accession>A0ACC0VFP3</accession>
<dbReference type="Proteomes" id="UP001163324">
    <property type="component" value="Chromosome 1"/>
</dbReference>
<keyword evidence="2" id="KW-1185">Reference proteome</keyword>
<dbReference type="EMBL" id="CM047940">
    <property type="protein sequence ID" value="KAI9904593.1"/>
    <property type="molecule type" value="Genomic_DNA"/>
</dbReference>
<comment type="caution">
    <text evidence="1">The sequence shown here is derived from an EMBL/GenBank/DDBJ whole genome shotgun (WGS) entry which is preliminary data.</text>
</comment>
<sequence length="564" mass="63258">MARAARQLRRLDLVSSQAQKKADSGKYMLTGVWFPSGSGQQQKKNGGQGSGGNDGKNETHSAWKEKLIEGGATAFGSVMVLGLIGYSYHQYYKSLVLRKMDKAFIKGFSSAELAALSRHMYDSPNLDSGGDGGSGEIEDDDWIFRGEQAVVDRIVDGTAQGHYHLITGEKGTGKTSMLLKAMRKIDGDGVAMLEANADIEIFRTRLGKALNYEFHEDYIGSLFSFKGPRESTSLLEIERAFNKMEKIALRRRARVGKPLLLIINRSHLLHDNDEGRQLLQVIQQRAELWAASRLVTVVFVSDEYWIEERLRPFATRMRVLPVHDVPRSVVVPSLRDFRARHFGEVGGDFDDDDSRLQRVYDKVGGRMRFLSQVARAADMDRVCAAILERERRWFLNQCWIYGGDMDDAAEEDQDFCAAAIVLAKVLLEKERAIRSRPDGVGGDRGDALPEVPLHEAREIMTRGDFIERHDHINIFSIDSNAMVRADSMAMQNVFRDVCSRPGFDAHLAATMERLDELESLGRTREIKIKDLSDGNVVRVDFDGGGERGGEPGRRTALLRTINKE</sequence>
<evidence type="ECO:0000313" key="2">
    <source>
        <dbReference type="Proteomes" id="UP001163324"/>
    </source>
</evidence>
<name>A0ACC0VFP3_9HYPO</name>
<gene>
    <name evidence="1" type="ORF">N3K66_001122</name>
</gene>
<reference evidence="1" key="1">
    <citation type="submission" date="2022-10" db="EMBL/GenBank/DDBJ databases">
        <title>Complete Genome of Trichothecium roseum strain YXFP-22015, a Plant Pathogen Isolated from Citrus.</title>
        <authorList>
            <person name="Wang Y."/>
            <person name="Zhu L."/>
        </authorList>
    </citation>
    <scope>NUCLEOTIDE SEQUENCE</scope>
    <source>
        <strain evidence="1">YXFP-22015</strain>
    </source>
</reference>
<organism evidence="1 2">
    <name type="scientific">Trichothecium roseum</name>
    <dbReference type="NCBI Taxonomy" id="47278"/>
    <lineage>
        <taxon>Eukaryota</taxon>
        <taxon>Fungi</taxon>
        <taxon>Dikarya</taxon>
        <taxon>Ascomycota</taxon>
        <taxon>Pezizomycotina</taxon>
        <taxon>Sordariomycetes</taxon>
        <taxon>Hypocreomycetidae</taxon>
        <taxon>Hypocreales</taxon>
        <taxon>Hypocreales incertae sedis</taxon>
        <taxon>Trichothecium</taxon>
    </lineage>
</organism>
<protein>
    <submittedName>
        <fullName evidence="1">Uncharacterized protein</fullName>
    </submittedName>
</protein>
<proteinExistence type="predicted"/>